<comment type="catalytic activity">
    <reaction evidence="1">
        <text>Hydrolysis of (1-&gt;4)-beta-linkages between N-acetylmuramic acid and N-acetyl-D-glucosamine residues in a peptidoglycan and between N-acetyl-D-glucosamine residues in chitodextrins.</text>
        <dbReference type="EC" id="3.2.1.17"/>
    </reaction>
</comment>
<evidence type="ECO:0000256" key="8">
    <source>
        <dbReference type="ARBA" id="ARBA00022801"/>
    </source>
</evidence>
<dbReference type="Proteomes" id="UP000000844">
    <property type="component" value="Chromosome"/>
</dbReference>
<comment type="function">
    <text evidence="11">This enzyme has both lysozyme (acetylmuramidase) and diacetylmuramidase activities.</text>
</comment>
<feature type="signal peptide" evidence="12">
    <location>
        <begin position="1"/>
        <end position="32"/>
    </location>
</feature>
<keyword evidence="14" id="KW-1185">Reference proteome</keyword>
<dbReference type="GO" id="GO:0016998">
    <property type="term" value="P:cell wall macromolecule catabolic process"/>
    <property type="evidence" value="ECO:0007669"/>
    <property type="project" value="InterPro"/>
</dbReference>
<feature type="chain" id="PRO_5003048154" description="lysozyme" evidence="12">
    <location>
        <begin position="33"/>
        <end position="241"/>
    </location>
</feature>
<reference evidence="13 14" key="1">
    <citation type="journal article" date="2009" name="Stand. Genomic Sci.">
        <title>Complete genome sequence of Stackebrandtia nassauensis type strain (LLR-40K-21).</title>
        <authorList>
            <person name="Munk C."/>
            <person name="Lapidus A."/>
            <person name="Copeland A."/>
            <person name="Jando M."/>
            <person name="Mayilraj S."/>
            <person name="Glavina Del Rio T."/>
            <person name="Nolan M."/>
            <person name="Chen F."/>
            <person name="Lucas S."/>
            <person name="Tice H."/>
            <person name="Cheng J.F."/>
            <person name="Han C."/>
            <person name="Detter J.C."/>
            <person name="Bruce D."/>
            <person name="Goodwin L."/>
            <person name="Chain P."/>
            <person name="Pitluck S."/>
            <person name="Goker M."/>
            <person name="Ovchinikova G."/>
            <person name="Pati A."/>
            <person name="Ivanova N."/>
            <person name="Mavromatis K."/>
            <person name="Chen A."/>
            <person name="Palaniappan K."/>
            <person name="Land M."/>
            <person name="Hauser L."/>
            <person name="Chang Y.J."/>
            <person name="Jeffries C.D."/>
            <person name="Bristow J."/>
            <person name="Eisen J.A."/>
            <person name="Markowitz V."/>
            <person name="Hugenholtz P."/>
            <person name="Kyrpides N.C."/>
            <person name="Klenk H.P."/>
        </authorList>
    </citation>
    <scope>NUCLEOTIDE SEQUENCE [LARGE SCALE GENOMIC DNA]</scope>
    <source>
        <strain evidence="14">DSM 44728 / CIP 108903 / NRRL B-16338 / NBRC 102104 / LLR-40K-21</strain>
    </source>
</reference>
<proteinExistence type="inferred from homology"/>
<dbReference type="STRING" id="446470.Snas_6054"/>
<evidence type="ECO:0000256" key="9">
    <source>
        <dbReference type="ARBA" id="ARBA00023157"/>
    </source>
</evidence>
<evidence type="ECO:0000256" key="1">
    <source>
        <dbReference type="ARBA" id="ARBA00000632"/>
    </source>
</evidence>
<evidence type="ECO:0000256" key="5">
    <source>
        <dbReference type="ARBA" id="ARBA00022525"/>
    </source>
</evidence>
<evidence type="ECO:0000256" key="6">
    <source>
        <dbReference type="ARBA" id="ARBA00022529"/>
    </source>
</evidence>
<keyword evidence="12" id="KW-0732">Signal</keyword>
<dbReference type="PANTHER" id="PTHR34135">
    <property type="entry name" value="LYSOZYME"/>
    <property type="match status" value="1"/>
</dbReference>
<dbReference type="CDD" id="cd06412">
    <property type="entry name" value="GH25_CH-type"/>
    <property type="match status" value="1"/>
</dbReference>
<dbReference type="GO" id="GO:0005576">
    <property type="term" value="C:extracellular region"/>
    <property type="evidence" value="ECO:0007669"/>
    <property type="project" value="UniProtKB-SubCell"/>
</dbReference>
<sequence>MATSAPGSRWLRGFLVTAAALSLIAAPTPASASATVKGIDVSDSQPTVNWQDAKANGVAFAYIKATEGADYRSPLFGSQHAGASNAGLIRGAYHFARPDQSSGAAQAEHLLANGGNWIPGGMTLPPALDVEPNPDGPPCYGLSQQSMDGWIRDFSDTVHSRIGRYPVIYTTTKWWQRCTGNTAFFGDINPLWISQYAPTVGSLPSGWISHSFWQHSDHGAVPGNQNLWNGDLASLTRFADG</sequence>
<dbReference type="RefSeq" id="WP_013021249.1">
    <property type="nucleotide sequence ID" value="NC_013947.1"/>
</dbReference>
<evidence type="ECO:0000256" key="7">
    <source>
        <dbReference type="ARBA" id="ARBA00022638"/>
    </source>
</evidence>
<dbReference type="EC" id="3.2.1.17" evidence="4"/>
<keyword evidence="10 13" id="KW-0326">Glycosidase</keyword>
<evidence type="ECO:0000313" key="14">
    <source>
        <dbReference type="Proteomes" id="UP000000844"/>
    </source>
</evidence>
<keyword evidence="8 13" id="KW-0378">Hydrolase</keyword>
<dbReference type="GO" id="GO:0016052">
    <property type="term" value="P:carbohydrate catabolic process"/>
    <property type="evidence" value="ECO:0007669"/>
    <property type="project" value="TreeGrafter"/>
</dbReference>
<dbReference type="PANTHER" id="PTHR34135:SF2">
    <property type="entry name" value="LYSOZYME"/>
    <property type="match status" value="1"/>
</dbReference>
<dbReference type="HOGENOM" id="CLU_044973_4_0_11"/>
<dbReference type="GO" id="GO:0003796">
    <property type="term" value="F:lysozyme activity"/>
    <property type="evidence" value="ECO:0007669"/>
    <property type="project" value="UniProtKB-EC"/>
</dbReference>
<evidence type="ECO:0000256" key="11">
    <source>
        <dbReference type="ARBA" id="ARBA00055588"/>
    </source>
</evidence>
<dbReference type="InterPro" id="IPR018077">
    <property type="entry name" value="Glyco_hydro_fam25_subgr"/>
</dbReference>
<dbReference type="EMBL" id="CP001778">
    <property type="protein sequence ID" value="ADD45678.1"/>
    <property type="molecule type" value="Genomic_DNA"/>
</dbReference>
<dbReference type="OrthoDB" id="287365at2"/>
<accession>D3Q198</accession>
<dbReference type="InterPro" id="IPR002053">
    <property type="entry name" value="Glyco_hydro_25"/>
</dbReference>
<dbReference type="Pfam" id="PF01183">
    <property type="entry name" value="Glyco_hydro_25"/>
    <property type="match status" value="1"/>
</dbReference>
<dbReference type="AlphaFoldDB" id="D3Q198"/>
<dbReference type="SUPFAM" id="SSF51445">
    <property type="entry name" value="(Trans)glycosidases"/>
    <property type="match status" value="1"/>
</dbReference>
<comment type="similarity">
    <text evidence="3">Belongs to the glycosyl hydrolase 25 family.</text>
</comment>
<dbReference type="GO" id="GO:0009253">
    <property type="term" value="P:peptidoglycan catabolic process"/>
    <property type="evidence" value="ECO:0007669"/>
    <property type="project" value="InterPro"/>
</dbReference>
<dbReference type="KEGG" id="sna:Snas_6054"/>
<dbReference type="SMART" id="SM00641">
    <property type="entry name" value="Glyco_25"/>
    <property type="match status" value="1"/>
</dbReference>
<evidence type="ECO:0000256" key="12">
    <source>
        <dbReference type="SAM" id="SignalP"/>
    </source>
</evidence>
<keyword evidence="7" id="KW-0081">Bacteriolytic enzyme</keyword>
<dbReference type="CAZy" id="GH25">
    <property type="family name" value="Glycoside Hydrolase Family 25"/>
</dbReference>
<gene>
    <name evidence="13" type="ordered locus">Snas_6054</name>
</gene>
<evidence type="ECO:0000256" key="3">
    <source>
        <dbReference type="ARBA" id="ARBA00010646"/>
    </source>
</evidence>
<evidence type="ECO:0000256" key="2">
    <source>
        <dbReference type="ARBA" id="ARBA00004613"/>
    </source>
</evidence>
<dbReference type="FunFam" id="3.20.20.80:FF:000060">
    <property type="entry name" value="Lysozyme M1"/>
    <property type="match status" value="1"/>
</dbReference>
<dbReference type="eggNOG" id="COG3757">
    <property type="taxonomic scope" value="Bacteria"/>
</dbReference>
<comment type="subcellular location">
    <subcellularLocation>
        <location evidence="2">Secreted</location>
    </subcellularLocation>
</comment>
<protein>
    <recommendedName>
        <fullName evidence="4">lysozyme</fullName>
        <ecNumber evidence="4">3.2.1.17</ecNumber>
    </recommendedName>
</protein>
<keyword evidence="6" id="KW-0929">Antimicrobial</keyword>
<evidence type="ECO:0000313" key="13">
    <source>
        <dbReference type="EMBL" id="ADD45678.1"/>
    </source>
</evidence>
<keyword evidence="5" id="KW-0964">Secreted</keyword>
<dbReference type="GO" id="GO:0031640">
    <property type="term" value="P:killing of cells of another organism"/>
    <property type="evidence" value="ECO:0007669"/>
    <property type="project" value="UniProtKB-KW"/>
</dbReference>
<name>D3Q198_STANL</name>
<organism evidence="13 14">
    <name type="scientific">Stackebrandtia nassauensis (strain DSM 44728 / CIP 108903 / NRRL B-16338 / NBRC 102104 / LLR-40K-21)</name>
    <dbReference type="NCBI Taxonomy" id="446470"/>
    <lineage>
        <taxon>Bacteria</taxon>
        <taxon>Bacillati</taxon>
        <taxon>Actinomycetota</taxon>
        <taxon>Actinomycetes</taxon>
        <taxon>Glycomycetales</taxon>
        <taxon>Glycomycetaceae</taxon>
        <taxon>Stackebrandtia</taxon>
    </lineage>
</organism>
<keyword evidence="9" id="KW-1015">Disulfide bond</keyword>
<dbReference type="Gene3D" id="3.20.20.80">
    <property type="entry name" value="Glycosidases"/>
    <property type="match status" value="1"/>
</dbReference>
<dbReference type="PROSITE" id="PS51904">
    <property type="entry name" value="GLYCOSYL_HYDROL_F25_2"/>
    <property type="match status" value="1"/>
</dbReference>
<dbReference type="InterPro" id="IPR017853">
    <property type="entry name" value="GH"/>
</dbReference>
<evidence type="ECO:0000256" key="10">
    <source>
        <dbReference type="ARBA" id="ARBA00023295"/>
    </source>
</evidence>
<evidence type="ECO:0000256" key="4">
    <source>
        <dbReference type="ARBA" id="ARBA00012732"/>
    </source>
</evidence>
<dbReference type="GO" id="GO:0042742">
    <property type="term" value="P:defense response to bacterium"/>
    <property type="evidence" value="ECO:0007669"/>
    <property type="project" value="UniProtKB-KW"/>
</dbReference>